<dbReference type="InterPro" id="IPR036265">
    <property type="entry name" value="HIT-like_sf"/>
</dbReference>
<evidence type="ECO:0000256" key="2">
    <source>
        <dbReference type="ARBA" id="ARBA00022695"/>
    </source>
</evidence>
<dbReference type="KEGG" id="sva:SVA_2957"/>
<dbReference type="AlphaFoldDB" id="A0A1B4V7P3"/>
<dbReference type="GO" id="GO:0008108">
    <property type="term" value="F:UDP-glucose:hexose-1-phosphate uridylyltransferase activity"/>
    <property type="evidence" value="ECO:0007669"/>
    <property type="project" value="InterPro"/>
</dbReference>
<feature type="binding site" evidence="5">
    <location>
        <position position="67"/>
    </location>
    <ligand>
        <name>Zn(2+)</name>
        <dbReference type="ChEBI" id="CHEBI:29105"/>
    </ligand>
</feature>
<feature type="active site" description="Tele-UMP-histidine intermediate" evidence="4">
    <location>
        <position position="185"/>
    </location>
</feature>
<keyword evidence="8" id="KW-1185">Reference proteome</keyword>
<evidence type="ECO:0000313" key="8">
    <source>
        <dbReference type="Proteomes" id="UP000218899"/>
    </source>
</evidence>
<evidence type="ECO:0000256" key="4">
    <source>
        <dbReference type="PIRSR" id="PIRSR000808-1"/>
    </source>
</evidence>
<keyword evidence="2 7" id="KW-0548">Nucleotidyltransferase</keyword>
<evidence type="ECO:0000256" key="3">
    <source>
        <dbReference type="ARBA" id="ARBA00023277"/>
    </source>
</evidence>
<feature type="domain" description="Galactose-1-phosphate uridyl transferase N-terminal" evidence="6">
    <location>
        <begin position="18"/>
        <end position="195"/>
    </location>
</feature>
<feature type="binding site" evidence="5">
    <location>
        <position position="64"/>
    </location>
    <ligand>
        <name>Zn(2+)</name>
        <dbReference type="ChEBI" id="CHEBI:29105"/>
    </ligand>
</feature>
<protein>
    <submittedName>
        <fullName evidence="7">Galactose-1-phosphate uridylyltransferase</fullName>
    </submittedName>
</protein>
<reference evidence="7 8" key="1">
    <citation type="submission" date="2015-08" db="EMBL/GenBank/DDBJ databases">
        <title>Complete genome sequence of Sulfurifustis variabilis.</title>
        <authorList>
            <person name="Miura A."/>
            <person name="Kojima H."/>
            <person name="Fukui M."/>
        </authorList>
    </citation>
    <scope>NUCLEOTIDE SEQUENCE [LARGE SCALE GENOMIC DNA]</scope>
    <source>
        <strain evidence="8">skN76</strain>
    </source>
</reference>
<proteinExistence type="predicted"/>
<dbReference type="PIRSF" id="PIRSF000808">
    <property type="entry name" value="GalT"/>
    <property type="match status" value="1"/>
</dbReference>
<dbReference type="Proteomes" id="UP000218899">
    <property type="component" value="Chromosome"/>
</dbReference>
<keyword evidence="5" id="KW-0862">Zinc</keyword>
<evidence type="ECO:0000313" key="7">
    <source>
        <dbReference type="EMBL" id="BAU49505.1"/>
    </source>
</evidence>
<dbReference type="GO" id="GO:0008270">
    <property type="term" value="F:zinc ion binding"/>
    <property type="evidence" value="ECO:0007669"/>
    <property type="project" value="InterPro"/>
</dbReference>
<dbReference type="InterPro" id="IPR005849">
    <property type="entry name" value="GalP_Utransf_N"/>
</dbReference>
<sequence length="376" mass="42265">MTPPATAKTPAPPHPQADEKAVREIRINPIVPSESVLVATARGMRPKKAEAKVERDTRAHVETCPFCRGNESMTPPQIATYPATGPWDIRIVENLYPVLGDDRQNPNLSFGLQQTIDGYGRHEVIIDHASHGIAVHEMSEPHLAMLFGAYRARMRQLYDSNSRLRYVLVFKNFGPAAGASIAHTHSQLIATPVIPDNVQTEVANSRQFYLKQHRCIFCSLIDEALTFEATIYDRESGEIRRAIRVGQYVVERGRRFIAVKPFASRYEWEVHVLPLAHQADFLRLKDDDLADLARVMRRTMARLDAVLGGAQFNYFIHSLPHDVNCEDCDASYHWHIEITPRTSIPTGFELGSGLFVNTVAPEAAAERLRAVELPEN</sequence>
<accession>A0A1B4V7P3</accession>
<dbReference type="EMBL" id="AP014936">
    <property type="protein sequence ID" value="BAU49505.1"/>
    <property type="molecule type" value="Genomic_DNA"/>
</dbReference>
<evidence type="ECO:0000256" key="5">
    <source>
        <dbReference type="PIRSR" id="PIRSR000808-3"/>
    </source>
</evidence>
<keyword evidence="5" id="KW-0479">Metal-binding</keyword>
<dbReference type="Gene3D" id="3.30.428.10">
    <property type="entry name" value="HIT-like"/>
    <property type="match status" value="2"/>
</dbReference>
<organism evidence="7 8">
    <name type="scientific">Sulfurifustis variabilis</name>
    <dbReference type="NCBI Taxonomy" id="1675686"/>
    <lineage>
        <taxon>Bacteria</taxon>
        <taxon>Pseudomonadati</taxon>
        <taxon>Pseudomonadota</taxon>
        <taxon>Gammaproteobacteria</taxon>
        <taxon>Acidiferrobacterales</taxon>
        <taxon>Acidiferrobacteraceae</taxon>
        <taxon>Sulfurifustis</taxon>
    </lineage>
</organism>
<dbReference type="RefSeq" id="WP_096461898.1">
    <property type="nucleotide sequence ID" value="NZ_AP014936.1"/>
</dbReference>
<dbReference type="SUPFAM" id="SSF54197">
    <property type="entry name" value="HIT-like"/>
    <property type="match status" value="2"/>
</dbReference>
<keyword evidence="3" id="KW-0119">Carbohydrate metabolism</keyword>
<evidence type="ECO:0000256" key="1">
    <source>
        <dbReference type="ARBA" id="ARBA00022679"/>
    </source>
</evidence>
<evidence type="ECO:0000259" key="6">
    <source>
        <dbReference type="Pfam" id="PF01087"/>
    </source>
</evidence>
<dbReference type="PANTHER" id="PTHR42763">
    <property type="entry name" value="ADP-GLUCOSE PHOSPHORYLASE"/>
    <property type="match status" value="1"/>
</dbReference>
<dbReference type="InterPro" id="IPR001937">
    <property type="entry name" value="GalP_UDPtransf1"/>
</dbReference>
<dbReference type="PANTHER" id="PTHR42763:SF2">
    <property type="entry name" value="ADP-GLUCOSE PHOSPHORYLASE"/>
    <property type="match status" value="1"/>
</dbReference>
<feature type="binding site" evidence="5">
    <location>
        <position position="131"/>
    </location>
    <ligand>
        <name>Zn(2+)</name>
        <dbReference type="ChEBI" id="CHEBI:29105"/>
    </ligand>
</feature>
<keyword evidence="1 7" id="KW-0808">Transferase</keyword>
<dbReference type="InterPro" id="IPR053177">
    <property type="entry name" value="ADP-glucose_phosphorylase"/>
</dbReference>
<dbReference type="GO" id="GO:0006012">
    <property type="term" value="P:galactose metabolic process"/>
    <property type="evidence" value="ECO:0007669"/>
    <property type="project" value="InterPro"/>
</dbReference>
<dbReference type="OrthoDB" id="9769064at2"/>
<name>A0A1B4V7P3_9GAMM</name>
<gene>
    <name evidence="7" type="ORF">SVA_2957</name>
</gene>
<feature type="binding site" evidence="5">
    <location>
        <position position="183"/>
    </location>
    <ligand>
        <name>Zn(2+)</name>
        <dbReference type="ChEBI" id="CHEBI:29105"/>
    </ligand>
</feature>
<comment type="cofactor">
    <cofactor evidence="5">
        <name>Zn(2+)</name>
        <dbReference type="ChEBI" id="CHEBI:29105"/>
    </cofactor>
    <text evidence="5">Binds 1 zinc ion per subunit.</text>
</comment>
<dbReference type="Pfam" id="PF01087">
    <property type="entry name" value="GalP_UDP_transf"/>
    <property type="match status" value="1"/>
</dbReference>